<reference evidence="3" key="1">
    <citation type="journal article" date="2019" name="Int. J. Syst. Evol. Microbiol.">
        <title>The Global Catalogue of Microorganisms (GCM) 10K type strain sequencing project: providing services to taxonomists for standard genome sequencing and annotation.</title>
        <authorList>
            <consortium name="The Broad Institute Genomics Platform"/>
            <consortium name="The Broad Institute Genome Sequencing Center for Infectious Disease"/>
            <person name="Wu L."/>
            <person name="Ma J."/>
        </authorList>
    </citation>
    <scope>NUCLEOTIDE SEQUENCE [LARGE SCALE GENOMIC DNA]</scope>
    <source>
        <strain evidence="3">JCM 18019</strain>
    </source>
</reference>
<keyword evidence="3" id="KW-1185">Reference proteome</keyword>
<sequence length="194" mass="23173">MNDFDLIIKNVERFITLNEEEKQLFISYLRIVKVKKKQFIVQPGFPCHNRSYIVSGSFQTYLLDGNGQEHVVGLCVEDWWAGDFESYITQQPATMFLEALENSTIIQLNYEDEQKLYELVPKFERFFRRQVEQGTLALRMRLRWALSSTAEERYEEFIQRYPHFLQRFPQYIIASYLGMTTQFLSKIRNHKGKS</sequence>
<dbReference type="InterPro" id="IPR000595">
    <property type="entry name" value="cNMP-bd_dom"/>
</dbReference>
<dbReference type="SUPFAM" id="SSF51206">
    <property type="entry name" value="cAMP-binding domain-like"/>
    <property type="match status" value="1"/>
</dbReference>
<dbReference type="CDD" id="cd00038">
    <property type="entry name" value="CAP_ED"/>
    <property type="match status" value="1"/>
</dbReference>
<dbReference type="EMBL" id="BAABHX010000003">
    <property type="protein sequence ID" value="GAA5093343.1"/>
    <property type="molecule type" value="Genomic_DNA"/>
</dbReference>
<accession>A0ABP9MCH7</accession>
<feature type="domain" description="Cyclic nucleotide-binding" evidence="1">
    <location>
        <begin position="32"/>
        <end position="117"/>
    </location>
</feature>
<proteinExistence type="predicted"/>
<dbReference type="Gene3D" id="2.60.120.10">
    <property type="entry name" value="Jelly Rolls"/>
    <property type="match status" value="1"/>
</dbReference>
<evidence type="ECO:0000313" key="2">
    <source>
        <dbReference type="EMBL" id="GAA5093343.1"/>
    </source>
</evidence>
<evidence type="ECO:0000313" key="3">
    <source>
        <dbReference type="Proteomes" id="UP001500353"/>
    </source>
</evidence>
<comment type="caution">
    <text evidence="2">The sequence shown here is derived from an EMBL/GenBank/DDBJ whole genome shotgun (WGS) entry which is preliminary data.</text>
</comment>
<dbReference type="InterPro" id="IPR014710">
    <property type="entry name" value="RmlC-like_jellyroll"/>
</dbReference>
<organism evidence="2 3">
    <name type="scientific">Chryseobacterium ginsengisoli</name>
    <dbReference type="NCBI Taxonomy" id="363853"/>
    <lineage>
        <taxon>Bacteria</taxon>
        <taxon>Pseudomonadati</taxon>
        <taxon>Bacteroidota</taxon>
        <taxon>Flavobacteriia</taxon>
        <taxon>Flavobacteriales</taxon>
        <taxon>Weeksellaceae</taxon>
        <taxon>Chryseobacterium group</taxon>
        <taxon>Chryseobacterium</taxon>
    </lineage>
</organism>
<name>A0ABP9MCH7_9FLAO</name>
<gene>
    <name evidence="2" type="ORF">GCM10023210_23730</name>
</gene>
<dbReference type="Proteomes" id="UP001500353">
    <property type="component" value="Unassembled WGS sequence"/>
</dbReference>
<evidence type="ECO:0000259" key="1">
    <source>
        <dbReference type="Pfam" id="PF00027"/>
    </source>
</evidence>
<dbReference type="Pfam" id="PF00027">
    <property type="entry name" value="cNMP_binding"/>
    <property type="match status" value="1"/>
</dbReference>
<dbReference type="RefSeq" id="WP_345204073.1">
    <property type="nucleotide sequence ID" value="NZ_BAABHX010000003.1"/>
</dbReference>
<dbReference type="InterPro" id="IPR018490">
    <property type="entry name" value="cNMP-bd_dom_sf"/>
</dbReference>
<protein>
    <recommendedName>
        <fullName evidence="1">Cyclic nucleotide-binding domain-containing protein</fullName>
    </recommendedName>
</protein>